<evidence type="ECO:0000313" key="1">
    <source>
        <dbReference type="EMBL" id="GAF92027.1"/>
    </source>
</evidence>
<dbReference type="EMBL" id="BARS01014299">
    <property type="protein sequence ID" value="GAF92027.1"/>
    <property type="molecule type" value="Genomic_DNA"/>
</dbReference>
<protein>
    <submittedName>
        <fullName evidence="1">Uncharacterized protein</fullName>
    </submittedName>
</protein>
<proteinExistence type="predicted"/>
<dbReference type="Gene3D" id="3.30.360.10">
    <property type="entry name" value="Dihydrodipicolinate Reductase, domain 2"/>
    <property type="match status" value="1"/>
</dbReference>
<accession>X0TV52</accession>
<feature type="non-terminal residue" evidence="1">
    <location>
        <position position="1"/>
    </location>
</feature>
<organism evidence="1">
    <name type="scientific">marine sediment metagenome</name>
    <dbReference type="NCBI Taxonomy" id="412755"/>
    <lineage>
        <taxon>unclassified sequences</taxon>
        <taxon>metagenomes</taxon>
        <taxon>ecological metagenomes</taxon>
    </lineage>
</organism>
<dbReference type="AlphaFoldDB" id="X0TV52"/>
<feature type="non-terminal residue" evidence="1">
    <location>
        <position position="79"/>
    </location>
</feature>
<name>X0TV52_9ZZZZ</name>
<dbReference type="SUPFAM" id="SSF55347">
    <property type="entry name" value="Glyceraldehyde-3-phosphate dehydrogenase-like, C-terminal domain"/>
    <property type="match status" value="1"/>
</dbReference>
<gene>
    <name evidence="1" type="ORF">S01H1_24215</name>
</gene>
<sequence>HLFHVVLQEFGLLKAVSFVLQPVSAYEESGIAELADQSYAFLSSSSLSKKVFKEQIAFNFLSHTEKTDKNGFSSVEKQI</sequence>
<comment type="caution">
    <text evidence="1">The sequence shown here is derived from an EMBL/GenBank/DDBJ whole genome shotgun (WGS) entry which is preliminary data.</text>
</comment>
<reference evidence="1" key="1">
    <citation type="journal article" date="2014" name="Front. Microbiol.">
        <title>High frequency of phylogenetically diverse reductive dehalogenase-homologous genes in deep subseafloor sedimentary metagenomes.</title>
        <authorList>
            <person name="Kawai M."/>
            <person name="Futagami T."/>
            <person name="Toyoda A."/>
            <person name="Takaki Y."/>
            <person name="Nishi S."/>
            <person name="Hori S."/>
            <person name="Arai W."/>
            <person name="Tsubouchi T."/>
            <person name="Morono Y."/>
            <person name="Uchiyama I."/>
            <person name="Ito T."/>
            <person name="Fujiyama A."/>
            <person name="Inagaki F."/>
            <person name="Takami H."/>
        </authorList>
    </citation>
    <scope>NUCLEOTIDE SEQUENCE</scope>
    <source>
        <strain evidence="1">Expedition CK06-06</strain>
    </source>
</reference>